<name>M5GA06_DACPD</name>
<keyword evidence="3" id="KW-1185">Reference proteome</keyword>
<dbReference type="SMART" id="SM00320">
    <property type="entry name" value="WD40"/>
    <property type="match status" value="4"/>
</dbReference>
<dbReference type="AlphaFoldDB" id="M5GA06"/>
<protein>
    <submittedName>
        <fullName evidence="2">WD40 repeat-like protein</fullName>
    </submittedName>
</protein>
<dbReference type="OrthoDB" id="2161379at2759"/>
<dbReference type="EMBL" id="JH795856">
    <property type="protein sequence ID" value="EJU05649.1"/>
    <property type="molecule type" value="Genomic_DNA"/>
</dbReference>
<dbReference type="Proteomes" id="UP000030653">
    <property type="component" value="Unassembled WGS sequence"/>
</dbReference>
<organism evidence="2 3">
    <name type="scientific">Dacryopinax primogenitus (strain DJM 731)</name>
    <name type="common">Brown rot fungus</name>
    <dbReference type="NCBI Taxonomy" id="1858805"/>
    <lineage>
        <taxon>Eukaryota</taxon>
        <taxon>Fungi</taxon>
        <taxon>Dikarya</taxon>
        <taxon>Basidiomycota</taxon>
        <taxon>Agaricomycotina</taxon>
        <taxon>Dacrymycetes</taxon>
        <taxon>Dacrymycetales</taxon>
        <taxon>Dacrymycetaceae</taxon>
        <taxon>Dacryopinax</taxon>
    </lineage>
</organism>
<dbReference type="Gene3D" id="2.130.10.10">
    <property type="entry name" value="YVTN repeat-like/Quinoprotein amine dehydrogenase"/>
    <property type="match status" value="1"/>
</dbReference>
<dbReference type="HOGENOM" id="CLU_976659_0_0_1"/>
<evidence type="ECO:0000313" key="2">
    <source>
        <dbReference type="EMBL" id="EJU05649.1"/>
    </source>
</evidence>
<evidence type="ECO:0000259" key="1">
    <source>
        <dbReference type="Pfam" id="PF12894"/>
    </source>
</evidence>
<dbReference type="InterPro" id="IPR015943">
    <property type="entry name" value="WD40/YVTN_repeat-like_dom_sf"/>
</dbReference>
<dbReference type="InterPro" id="IPR001680">
    <property type="entry name" value="WD40_rpt"/>
</dbReference>
<dbReference type="InterPro" id="IPR036322">
    <property type="entry name" value="WD40_repeat_dom_sf"/>
</dbReference>
<dbReference type="SUPFAM" id="SSF50978">
    <property type="entry name" value="WD40 repeat-like"/>
    <property type="match status" value="1"/>
</dbReference>
<sequence length="285" mass="31091">MSTTPTTTSEWPIVWEIKLGTPVTCLDFRGHILAAGCENGQIKIYELEDGKPKEGNVLSSGTEEISSLAWTPARAGLDDRLEIWSAAGSQVARYEIGEPSEVPVERKETIEPLRDEEDVISKIAIDEKASHLVYSTEDGVVGVVSLTPDRPKRVMRISHSSVCDCVAFLPPNHGLISAGYDYRIIQHDFSRGTLTNQLSLEQVTATQATMSLSPPFIQSLHVALNGDLACGLANGEIYIAPANRPGEKKKKDNKRRWAALSGHGVRYKAAEGPIIGLHVFSHLPI</sequence>
<dbReference type="OMA" id="KFIPDRP"/>
<reference evidence="2 3" key="1">
    <citation type="journal article" date="2012" name="Science">
        <title>The Paleozoic origin of enzymatic lignin decomposition reconstructed from 31 fungal genomes.</title>
        <authorList>
            <person name="Floudas D."/>
            <person name="Binder M."/>
            <person name="Riley R."/>
            <person name="Barry K."/>
            <person name="Blanchette R.A."/>
            <person name="Henrissat B."/>
            <person name="Martinez A.T."/>
            <person name="Otillar R."/>
            <person name="Spatafora J.W."/>
            <person name="Yadav J.S."/>
            <person name="Aerts A."/>
            <person name="Benoit I."/>
            <person name="Boyd A."/>
            <person name="Carlson A."/>
            <person name="Copeland A."/>
            <person name="Coutinho P.M."/>
            <person name="de Vries R.P."/>
            <person name="Ferreira P."/>
            <person name="Findley K."/>
            <person name="Foster B."/>
            <person name="Gaskell J."/>
            <person name="Glotzer D."/>
            <person name="Gorecki P."/>
            <person name="Heitman J."/>
            <person name="Hesse C."/>
            <person name="Hori C."/>
            <person name="Igarashi K."/>
            <person name="Jurgens J.A."/>
            <person name="Kallen N."/>
            <person name="Kersten P."/>
            <person name="Kohler A."/>
            <person name="Kuees U."/>
            <person name="Kumar T.K.A."/>
            <person name="Kuo A."/>
            <person name="LaButti K."/>
            <person name="Larrondo L.F."/>
            <person name="Lindquist E."/>
            <person name="Ling A."/>
            <person name="Lombard V."/>
            <person name="Lucas S."/>
            <person name="Lundell T."/>
            <person name="Martin R."/>
            <person name="McLaughlin D.J."/>
            <person name="Morgenstern I."/>
            <person name="Morin E."/>
            <person name="Murat C."/>
            <person name="Nagy L.G."/>
            <person name="Nolan M."/>
            <person name="Ohm R.A."/>
            <person name="Patyshakuliyeva A."/>
            <person name="Rokas A."/>
            <person name="Ruiz-Duenas F.J."/>
            <person name="Sabat G."/>
            <person name="Salamov A."/>
            <person name="Samejima M."/>
            <person name="Schmutz J."/>
            <person name="Slot J.C."/>
            <person name="St John F."/>
            <person name="Stenlid J."/>
            <person name="Sun H."/>
            <person name="Sun S."/>
            <person name="Syed K."/>
            <person name="Tsang A."/>
            <person name="Wiebenga A."/>
            <person name="Young D."/>
            <person name="Pisabarro A."/>
            <person name="Eastwood D.C."/>
            <person name="Martin F."/>
            <person name="Cullen D."/>
            <person name="Grigoriev I.V."/>
            <person name="Hibbett D.S."/>
        </authorList>
    </citation>
    <scope>NUCLEOTIDE SEQUENCE [LARGE SCALE GENOMIC DNA]</scope>
    <source>
        <strain evidence="2 3">DJM-731 SS1</strain>
    </source>
</reference>
<dbReference type="Pfam" id="PF12894">
    <property type="entry name" value="ANAPC4_WD40"/>
    <property type="match status" value="1"/>
</dbReference>
<evidence type="ECO:0000313" key="3">
    <source>
        <dbReference type="Proteomes" id="UP000030653"/>
    </source>
</evidence>
<dbReference type="GeneID" id="63682943"/>
<dbReference type="PANTHER" id="PTHR44666:SF1">
    <property type="entry name" value="WD REPEAT-CONTAINING PROTEIN 53"/>
    <property type="match status" value="1"/>
</dbReference>
<gene>
    <name evidence="2" type="ORF">DACRYDRAFT_104133</name>
</gene>
<dbReference type="PANTHER" id="PTHR44666">
    <property type="entry name" value="WD REPEAT-CONTAINING PROTEIN 53"/>
    <property type="match status" value="1"/>
</dbReference>
<proteinExistence type="predicted"/>
<dbReference type="InterPro" id="IPR042453">
    <property type="entry name" value="WDR53"/>
</dbReference>
<dbReference type="STRING" id="1858805.M5GA06"/>
<feature type="domain" description="Anaphase-promoting complex subunit 4-like WD40" evidence="1">
    <location>
        <begin position="10"/>
        <end position="71"/>
    </location>
</feature>
<dbReference type="RefSeq" id="XP_040632543.1">
    <property type="nucleotide sequence ID" value="XM_040767881.1"/>
</dbReference>
<dbReference type="InterPro" id="IPR024977">
    <property type="entry name" value="Apc4-like_WD40_dom"/>
</dbReference>
<accession>M5GA06</accession>